<dbReference type="InterPro" id="IPR058923">
    <property type="entry name" value="RCC1-like_dom"/>
</dbReference>
<dbReference type="InterPro" id="IPR000408">
    <property type="entry name" value="Reg_chr_condens"/>
</dbReference>
<dbReference type="InterPro" id="IPR009091">
    <property type="entry name" value="RCC1/BLIP-II"/>
</dbReference>
<dbReference type="PANTHER" id="PTHR22870">
    <property type="entry name" value="REGULATOR OF CHROMOSOME CONDENSATION"/>
    <property type="match status" value="1"/>
</dbReference>
<reference evidence="4 5" key="1">
    <citation type="submission" date="2015-01" db="EMBL/GenBank/DDBJ databases">
        <title>Evolution of Trichinella species and genotypes.</title>
        <authorList>
            <person name="Korhonen P.K."/>
            <person name="Edoardo P."/>
            <person name="Giuseppe L.R."/>
            <person name="Gasser R.B."/>
        </authorList>
    </citation>
    <scope>NUCLEOTIDE SEQUENCE [LARGE SCALE GENOMIC DNA]</scope>
    <source>
        <strain evidence="4">ISS3</strain>
    </source>
</reference>
<name>A0A0V1BCN9_TRISP</name>
<evidence type="ECO:0000313" key="5">
    <source>
        <dbReference type="Proteomes" id="UP000054776"/>
    </source>
</evidence>
<feature type="repeat" description="RCC1" evidence="2">
    <location>
        <begin position="263"/>
        <end position="313"/>
    </location>
</feature>
<feature type="repeat" description="RCC1" evidence="2">
    <location>
        <begin position="163"/>
        <end position="212"/>
    </location>
</feature>
<feature type="repeat" description="RCC1" evidence="2">
    <location>
        <begin position="314"/>
        <end position="366"/>
    </location>
</feature>
<proteinExistence type="predicted"/>
<dbReference type="Pfam" id="PF25390">
    <property type="entry name" value="WD40_RLD"/>
    <property type="match status" value="1"/>
</dbReference>
<dbReference type="PRINTS" id="PR00633">
    <property type="entry name" value="RCCNDNSATION"/>
</dbReference>
<dbReference type="STRING" id="6334.A0A0V1BCN9"/>
<evidence type="ECO:0000259" key="3">
    <source>
        <dbReference type="Pfam" id="PF25390"/>
    </source>
</evidence>
<dbReference type="Gene3D" id="2.130.10.30">
    <property type="entry name" value="Regulator of chromosome condensation 1/beta-lactamase-inhibitor protein II"/>
    <property type="match status" value="2"/>
</dbReference>
<feature type="repeat" description="RCC1" evidence="2">
    <location>
        <begin position="23"/>
        <end position="64"/>
    </location>
</feature>
<protein>
    <submittedName>
        <fullName evidence="4">X-linked retinitis pigmentosa GTPase regulator</fullName>
    </submittedName>
</protein>
<dbReference type="InterPro" id="IPR051210">
    <property type="entry name" value="Ub_ligase/GEF_domain"/>
</dbReference>
<dbReference type="OrthoDB" id="16281at2759"/>
<feature type="domain" description="RCC1-like" evidence="3">
    <location>
        <begin position="157"/>
        <end position="362"/>
    </location>
</feature>
<dbReference type="PROSITE" id="PS00626">
    <property type="entry name" value="RCC1_2"/>
    <property type="match status" value="2"/>
</dbReference>
<dbReference type="PANTHER" id="PTHR22870:SF440">
    <property type="entry name" value="RETINITIS PIGMENTOSA GTPASE REGULATOR B-RELATED"/>
    <property type="match status" value="1"/>
</dbReference>
<dbReference type="AlphaFoldDB" id="A0A0V1BCN9"/>
<keyword evidence="5" id="KW-1185">Reference proteome</keyword>
<keyword evidence="1" id="KW-0677">Repeat</keyword>
<feature type="repeat" description="RCC1" evidence="2">
    <location>
        <begin position="65"/>
        <end position="116"/>
    </location>
</feature>
<feature type="repeat" description="RCC1" evidence="2">
    <location>
        <begin position="213"/>
        <end position="262"/>
    </location>
</feature>
<gene>
    <name evidence="4" type="primary">RPGR</name>
    <name evidence="4" type="ORF">T01_11943</name>
</gene>
<evidence type="ECO:0000313" key="4">
    <source>
        <dbReference type="EMBL" id="KRY34768.1"/>
    </source>
</evidence>
<dbReference type="Pfam" id="PF00415">
    <property type="entry name" value="RCC1"/>
    <property type="match status" value="1"/>
</dbReference>
<dbReference type="InParanoid" id="A0A0V1BCN9"/>
<evidence type="ECO:0000256" key="1">
    <source>
        <dbReference type="ARBA" id="ARBA00022737"/>
    </source>
</evidence>
<dbReference type="EMBL" id="JYDH01000062">
    <property type="protein sequence ID" value="KRY34768.1"/>
    <property type="molecule type" value="Genomic_DNA"/>
</dbReference>
<organism evidence="4 5">
    <name type="scientific">Trichinella spiralis</name>
    <name type="common">Trichina worm</name>
    <dbReference type="NCBI Taxonomy" id="6334"/>
    <lineage>
        <taxon>Eukaryota</taxon>
        <taxon>Metazoa</taxon>
        <taxon>Ecdysozoa</taxon>
        <taxon>Nematoda</taxon>
        <taxon>Enoplea</taxon>
        <taxon>Dorylaimia</taxon>
        <taxon>Trichinellida</taxon>
        <taxon>Trichinellidae</taxon>
        <taxon>Trichinella</taxon>
    </lineage>
</organism>
<dbReference type="eggNOG" id="KOG1426">
    <property type="taxonomic scope" value="Eukaryota"/>
</dbReference>
<dbReference type="Proteomes" id="UP000054776">
    <property type="component" value="Unassembled WGS sequence"/>
</dbReference>
<accession>A0A0V1BCN9</accession>
<sequence length="717" mass="79797">MASDKASFRKKCTPSSHTAPATGIVYAFGRTWLDDNKPSRLWIQNDSIQIVACGNDHTILVTESGRILSFGSNEWGQLGFLQKKTASKPTTIKYLKGKRACCVACGAQHTILGFGNNYIFQLIILLESDKIYAFGRNCEGQLGLGNDEEQLMPAEITALSDEGKLYVWGRNTEGQLGLPHIQETKLPQIFHFPTLIKFVDCGYYHSAIINDELQVFTFGEGNHGKLGFETTANVKLPTKIESLQNCVEVACGKNHTMVLASSGLVFSFGDGSYGQLGLGKATHHCSSPTLIPNLSNVKHISCGETHSGCITADHKLFLWGDNRCGKINSEDSNMNYYLPKYIERASSYNIIKLSLGGCHTAALMSSPLSQENLNFPIQHSNEMNHQTNSTIEENNELFLSTQNGKANNLPSMDYNFPQAITDIEPCISSSYNYIGTTSENEEEILSNSESSPLRKACNSASNCKAWSSSIEKRDNSTLISDDYDESAHLTQPHAKNLTNNDGNTVFDRNVNDQNLNIIQSESFENAETVDVPHSPVDYAKQTFTAKRRIMKMLNNAQKNSFNSEDEALEKSIETLANEKYKVDFTFGLRKRFDKMLYGFSNEKSGSPSEMKISASFGTTYIWILMCNNFSFSKPPLTDLCNETKQKKPQKSILKKTSTYKNDAAKRSGVQDYEYADQANAPNKKSVVRFLRRNTFPDQVGNTFFLISNLVGFQSMAL</sequence>
<evidence type="ECO:0000256" key="2">
    <source>
        <dbReference type="PROSITE-ProRule" id="PRU00235"/>
    </source>
</evidence>
<dbReference type="SUPFAM" id="SSF50985">
    <property type="entry name" value="RCC1/BLIP-II"/>
    <property type="match status" value="2"/>
</dbReference>
<comment type="caution">
    <text evidence="4">The sequence shown here is derived from an EMBL/GenBank/DDBJ whole genome shotgun (WGS) entry which is preliminary data.</text>
</comment>
<dbReference type="PROSITE" id="PS50012">
    <property type="entry name" value="RCC1_3"/>
    <property type="match status" value="6"/>
</dbReference>